<reference evidence="2 3" key="1">
    <citation type="journal article" date="2018" name="Microbiome">
        <title>Fine metagenomic profile of the Mediterranean stratified and mixed water columns revealed by assembly and recruitment.</title>
        <authorList>
            <person name="Haro-Moreno J.M."/>
            <person name="Lopez-Perez M."/>
            <person name="De La Torre J.R."/>
            <person name="Picazo A."/>
            <person name="Camacho A."/>
            <person name="Rodriguez-Valera F."/>
        </authorList>
    </citation>
    <scope>NUCLEOTIDE SEQUENCE [LARGE SCALE GENOMIC DNA]</scope>
    <source>
        <strain evidence="2">MED-G57</strain>
    </source>
</reference>
<evidence type="ECO:0000256" key="1">
    <source>
        <dbReference type="HAMAP-Rule" id="MF_00386"/>
    </source>
</evidence>
<comment type="caution">
    <text evidence="2">The sequence shown here is derived from an EMBL/GenBank/DDBJ whole genome shotgun (WGS) entry which is preliminary data.</text>
</comment>
<dbReference type="PANTHER" id="PTHR33383:SF1">
    <property type="entry name" value="MEMBRANE PROTEIN INSERTION EFFICIENCY FACTOR-RELATED"/>
    <property type="match status" value="1"/>
</dbReference>
<evidence type="ECO:0000313" key="3">
    <source>
        <dbReference type="Proteomes" id="UP000253570"/>
    </source>
</evidence>
<dbReference type="HAMAP" id="MF_00386">
    <property type="entry name" value="UPF0161_YidD"/>
    <property type="match status" value="1"/>
</dbReference>
<dbReference type="PANTHER" id="PTHR33383">
    <property type="entry name" value="MEMBRANE PROTEIN INSERTION EFFICIENCY FACTOR-RELATED"/>
    <property type="match status" value="1"/>
</dbReference>
<keyword evidence="1" id="KW-1003">Cell membrane</keyword>
<dbReference type="GO" id="GO:0005886">
    <property type="term" value="C:plasma membrane"/>
    <property type="evidence" value="ECO:0007669"/>
    <property type="project" value="UniProtKB-SubCell"/>
</dbReference>
<comment type="subcellular location">
    <subcellularLocation>
        <location evidence="1">Cell membrane</location>
        <topology evidence="1">Peripheral membrane protein</topology>
        <orientation evidence="1">Cytoplasmic side</orientation>
    </subcellularLocation>
</comment>
<gene>
    <name evidence="2" type="ORF">DBW71_04290</name>
</gene>
<comment type="function">
    <text evidence="1">Could be involved in insertion of integral membrane proteins into the membrane.</text>
</comment>
<organism evidence="2 3">
    <name type="scientific">PS1 clade bacterium</name>
    <dbReference type="NCBI Taxonomy" id="2175152"/>
    <lineage>
        <taxon>Bacteria</taxon>
        <taxon>Pseudomonadati</taxon>
        <taxon>Pseudomonadota</taxon>
        <taxon>Alphaproteobacteria</taxon>
        <taxon>PS1 clade</taxon>
    </lineage>
</organism>
<dbReference type="AlphaFoldDB" id="A0A368DMV4"/>
<evidence type="ECO:0000313" key="2">
    <source>
        <dbReference type="EMBL" id="RCL73169.1"/>
    </source>
</evidence>
<dbReference type="Pfam" id="PF01809">
    <property type="entry name" value="YidD"/>
    <property type="match status" value="1"/>
</dbReference>
<comment type="similarity">
    <text evidence="1">Belongs to the UPF0161 family.</text>
</comment>
<keyword evidence="1" id="KW-0472">Membrane</keyword>
<dbReference type="EMBL" id="QOQD01000009">
    <property type="protein sequence ID" value="RCL73169.1"/>
    <property type="molecule type" value="Genomic_DNA"/>
</dbReference>
<dbReference type="SMART" id="SM01234">
    <property type="entry name" value="Haemolytic"/>
    <property type="match status" value="1"/>
</dbReference>
<name>A0A368DMV4_9PROT</name>
<protein>
    <recommendedName>
        <fullName evidence="1">Putative membrane protein insertion efficiency factor</fullName>
    </recommendedName>
</protein>
<dbReference type="Proteomes" id="UP000253570">
    <property type="component" value="Unassembled WGS sequence"/>
</dbReference>
<accession>A0A368DMV4</accession>
<proteinExistence type="inferred from homology"/>
<sequence length="94" mass="11278">MKNILSFPFIILIKLYQYSLSYFLGNRCRYQPTCSNYALEAIKKYGIWSGGWLFLYRFLRCHPLAGHGYDPVPDDLPRDTVWYKPWSYKIKKKD</sequence>
<dbReference type="NCBIfam" id="TIGR00278">
    <property type="entry name" value="membrane protein insertion efficiency factor YidD"/>
    <property type="match status" value="1"/>
</dbReference>
<dbReference type="InterPro" id="IPR002696">
    <property type="entry name" value="Membr_insert_effic_factor_YidD"/>
</dbReference>